<keyword evidence="2" id="KW-1133">Transmembrane helix</keyword>
<keyword evidence="1" id="KW-0238">DNA-binding</keyword>
<comment type="caution">
    <text evidence="4">The sequence shown here is derived from an EMBL/GenBank/DDBJ whole genome shotgun (WGS) entry which is preliminary data.</text>
</comment>
<proteinExistence type="predicted"/>
<dbReference type="Proteomes" id="UP001528411">
    <property type="component" value="Unassembled WGS sequence"/>
</dbReference>
<organism evidence="4 5">
    <name type="scientific">Psychrosphaera algicola</name>
    <dbReference type="NCBI Taxonomy" id="3023714"/>
    <lineage>
        <taxon>Bacteria</taxon>
        <taxon>Pseudomonadati</taxon>
        <taxon>Pseudomonadota</taxon>
        <taxon>Gammaproteobacteria</taxon>
        <taxon>Alteromonadales</taxon>
        <taxon>Pseudoalteromonadaceae</taxon>
        <taxon>Psychrosphaera</taxon>
    </lineage>
</organism>
<sequence>MSTPSNWPLSAGSVRYLVPRGVVEKLDVNPISHLLYPTAFGYYEHAREHKVIRNSHDDHLLMFCVDGNGHIETAQTTTELAAQQVVILPKGMAHSYWANAKSPWTIYWVHIQGALFENILDIVGFTPTNLVFNVHNKIQYEENFRALLEIRKLSYQTNAFYLAGAIIQRLLIELSVQYPNSSRNKKQLQFQQIDIYLQQNIAKTLTLDDMAVAFGLSKFYFAKSFSLLSALVLFAILLKRKSITPVNYWIAMTTRLKLSQNNLATMTPTIFQDCLKISWGYPHNSIVTQIMDVKNSH</sequence>
<evidence type="ECO:0000313" key="5">
    <source>
        <dbReference type="Proteomes" id="UP001528411"/>
    </source>
</evidence>
<feature type="transmembrane region" description="Helical" evidence="2">
    <location>
        <begin position="219"/>
        <end position="238"/>
    </location>
</feature>
<protein>
    <submittedName>
        <fullName evidence="4">AraC family ligand binding domain-containing protein</fullName>
    </submittedName>
</protein>
<evidence type="ECO:0000259" key="3">
    <source>
        <dbReference type="Pfam" id="PF02311"/>
    </source>
</evidence>
<dbReference type="Gene3D" id="1.10.10.60">
    <property type="entry name" value="Homeodomain-like"/>
    <property type="match status" value="1"/>
</dbReference>
<dbReference type="Gene3D" id="2.60.120.280">
    <property type="entry name" value="Regulatory protein AraC"/>
    <property type="match status" value="1"/>
</dbReference>
<dbReference type="CDD" id="cd06986">
    <property type="entry name" value="cupin_MmsR-like_N"/>
    <property type="match status" value="1"/>
</dbReference>
<keyword evidence="5" id="KW-1185">Reference proteome</keyword>
<accession>A0ABT5F9E4</accession>
<gene>
    <name evidence="4" type="ORF">PN838_04195</name>
</gene>
<dbReference type="InterPro" id="IPR037923">
    <property type="entry name" value="HTH-like"/>
</dbReference>
<dbReference type="EMBL" id="JAQOMS010000002">
    <property type="protein sequence ID" value="MDC2888149.1"/>
    <property type="molecule type" value="Genomic_DNA"/>
</dbReference>
<dbReference type="Pfam" id="PF02311">
    <property type="entry name" value="AraC_binding"/>
    <property type="match status" value="1"/>
</dbReference>
<evidence type="ECO:0000256" key="1">
    <source>
        <dbReference type="ARBA" id="ARBA00023125"/>
    </source>
</evidence>
<evidence type="ECO:0000313" key="4">
    <source>
        <dbReference type="EMBL" id="MDC2888149.1"/>
    </source>
</evidence>
<evidence type="ECO:0000256" key="2">
    <source>
        <dbReference type="SAM" id="Phobius"/>
    </source>
</evidence>
<dbReference type="SUPFAM" id="SSF51215">
    <property type="entry name" value="Regulatory protein AraC"/>
    <property type="match status" value="1"/>
</dbReference>
<reference evidence="4 5" key="1">
    <citation type="submission" date="2023-01" db="EMBL/GenBank/DDBJ databases">
        <title>Psychrosphaera sp. nov., isolated from marine algae.</title>
        <authorList>
            <person name="Bayburt H."/>
            <person name="Choi B.J."/>
            <person name="Kim J.M."/>
            <person name="Choi D.G."/>
            <person name="Jeon C.O."/>
        </authorList>
    </citation>
    <scope>NUCLEOTIDE SEQUENCE [LARGE SCALE GENOMIC DNA]</scope>
    <source>
        <strain evidence="4 5">G1-22</strain>
    </source>
</reference>
<name>A0ABT5F9E4_9GAMM</name>
<keyword evidence="2" id="KW-0812">Transmembrane</keyword>
<feature type="domain" description="AraC-type arabinose-binding/dimerisation" evidence="3">
    <location>
        <begin position="40"/>
        <end position="148"/>
    </location>
</feature>
<keyword evidence="2" id="KW-0472">Membrane</keyword>
<dbReference type="InterPro" id="IPR003313">
    <property type="entry name" value="AraC-bd"/>
</dbReference>